<reference evidence="2 3" key="1">
    <citation type="submission" date="2024-07" db="EMBL/GenBank/DDBJ databases">
        <title>Section-level genome sequencing and comparative genomics of Aspergillus sections Usti and Cavernicolus.</title>
        <authorList>
            <consortium name="Lawrence Berkeley National Laboratory"/>
            <person name="Nybo J.L."/>
            <person name="Vesth T.C."/>
            <person name="Theobald S."/>
            <person name="Frisvad J.C."/>
            <person name="Larsen T.O."/>
            <person name="Kjaerboelling I."/>
            <person name="Rothschild-Mancinelli K."/>
            <person name="Lyhne E.K."/>
            <person name="Kogle M.E."/>
            <person name="Barry K."/>
            <person name="Clum A."/>
            <person name="Na H."/>
            <person name="Ledsgaard L."/>
            <person name="Lin J."/>
            <person name="Lipzen A."/>
            <person name="Kuo A."/>
            <person name="Riley R."/>
            <person name="Mondo S."/>
            <person name="Labutti K."/>
            <person name="Haridas S."/>
            <person name="Pangalinan J."/>
            <person name="Salamov A.A."/>
            <person name="Simmons B.A."/>
            <person name="Magnuson J.K."/>
            <person name="Chen J."/>
            <person name="Drula E."/>
            <person name="Henrissat B."/>
            <person name="Wiebenga A."/>
            <person name="Lubbers R.J."/>
            <person name="Gomes A.C."/>
            <person name="Makela M.R."/>
            <person name="Stajich J."/>
            <person name="Grigoriev I.V."/>
            <person name="Mortensen U.H."/>
            <person name="De Vries R.P."/>
            <person name="Baker S.E."/>
            <person name="Andersen M.R."/>
        </authorList>
    </citation>
    <scope>NUCLEOTIDE SEQUENCE [LARGE SCALE GENOMIC DNA]</scope>
    <source>
        <strain evidence="2 3">CBS 123904</strain>
    </source>
</reference>
<feature type="compositionally biased region" description="Acidic residues" evidence="1">
    <location>
        <begin position="81"/>
        <end position="92"/>
    </location>
</feature>
<evidence type="ECO:0000256" key="1">
    <source>
        <dbReference type="SAM" id="MobiDB-lite"/>
    </source>
</evidence>
<evidence type="ECO:0008006" key="4">
    <source>
        <dbReference type="Google" id="ProtNLM"/>
    </source>
</evidence>
<dbReference type="Proteomes" id="UP001610446">
    <property type="component" value="Unassembled WGS sequence"/>
</dbReference>
<gene>
    <name evidence="2" type="ORF">BJY01DRAFT_246088</name>
</gene>
<protein>
    <recommendedName>
        <fullName evidence="4">BZIP domain-containing protein</fullName>
    </recommendedName>
</protein>
<accession>A0ABR4KAP0</accession>
<comment type="caution">
    <text evidence="2">The sequence shown here is derived from an EMBL/GenBank/DDBJ whole genome shotgun (WGS) entry which is preliminary data.</text>
</comment>
<organism evidence="2 3">
    <name type="scientific">Aspergillus pseudoustus</name>
    <dbReference type="NCBI Taxonomy" id="1810923"/>
    <lineage>
        <taxon>Eukaryota</taxon>
        <taxon>Fungi</taxon>
        <taxon>Dikarya</taxon>
        <taxon>Ascomycota</taxon>
        <taxon>Pezizomycotina</taxon>
        <taxon>Eurotiomycetes</taxon>
        <taxon>Eurotiomycetidae</taxon>
        <taxon>Eurotiales</taxon>
        <taxon>Aspergillaceae</taxon>
        <taxon>Aspergillus</taxon>
        <taxon>Aspergillus subgen. Nidulantes</taxon>
    </lineage>
</organism>
<dbReference type="EMBL" id="JBFXLU010000046">
    <property type="protein sequence ID" value="KAL2848864.1"/>
    <property type="molecule type" value="Genomic_DNA"/>
</dbReference>
<proteinExistence type="predicted"/>
<keyword evidence="3" id="KW-1185">Reference proteome</keyword>
<sequence>MVPGPFLYIFNSSLVYQQKFRRQRKDYIANLERELRLCRDSAGEELHPRRRQVETLKKQRTELRELPHHVATTLERISKNDDDDDLDDEERH</sequence>
<evidence type="ECO:0000313" key="3">
    <source>
        <dbReference type="Proteomes" id="UP001610446"/>
    </source>
</evidence>
<name>A0ABR4KAP0_9EURO</name>
<evidence type="ECO:0000313" key="2">
    <source>
        <dbReference type="EMBL" id="KAL2848864.1"/>
    </source>
</evidence>
<feature type="region of interest" description="Disordered" evidence="1">
    <location>
        <begin position="71"/>
        <end position="92"/>
    </location>
</feature>